<dbReference type="PANTHER" id="PTHR43615">
    <property type="entry name" value="PHOSPHOENOLPYRUVATE SYNTHASE-RELATED"/>
    <property type="match status" value="1"/>
</dbReference>
<organism evidence="5 6">
    <name type="scientific">Limulus polyphemus</name>
    <name type="common">Atlantic horseshoe crab</name>
    <dbReference type="NCBI Taxonomy" id="6850"/>
    <lineage>
        <taxon>Eukaryota</taxon>
        <taxon>Metazoa</taxon>
        <taxon>Ecdysozoa</taxon>
        <taxon>Arthropoda</taxon>
        <taxon>Chelicerata</taxon>
        <taxon>Merostomata</taxon>
        <taxon>Xiphosura</taxon>
        <taxon>Limulidae</taxon>
        <taxon>Limulus</taxon>
    </lineage>
</organism>
<dbReference type="InterPro" id="IPR002192">
    <property type="entry name" value="PPDK_AMP/ATP-bd"/>
</dbReference>
<dbReference type="SUPFAM" id="SSF52009">
    <property type="entry name" value="Phosphohistidine domain"/>
    <property type="match status" value="1"/>
</dbReference>
<name>A0ABM1B1R0_LIMPO</name>
<dbReference type="InterPro" id="IPR051549">
    <property type="entry name" value="PEP_Utilizing_Enz"/>
</dbReference>
<dbReference type="InterPro" id="IPR036637">
    <property type="entry name" value="Phosphohistidine_dom_sf"/>
</dbReference>
<dbReference type="Gene3D" id="3.30.470.20">
    <property type="entry name" value="ATP-grasp fold, B domain"/>
    <property type="match status" value="1"/>
</dbReference>
<dbReference type="Proteomes" id="UP000694941">
    <property type="component" value="Unplaced"/>
</dbReference>
<evidence type="ECO:0000256" key="1">
    <source>
        <dbReference type="ARBA" id="ARBA00007837"/>
    </source>
</evidence>
<evidence type="ECO:0000313" key="6">
    <source>
        <dbReference type="RefSeq" id="XP_013773028.1"/>
    </source>
</evidence>
<dbReference type="Gene3D" id="3.50.30.10">
    <property type="entry name" value="Phosphohistidine domain"/>
    <property type="match status" value="1"/>
</dbReference>
<feature type="domain" description="Pyruvate phosphate dikinase AMP/ATP-binding" evidence="4">
    <location>
        <begin position="439"/>
        <end position="754"/>
    </location>
</feature>
<dbReference type="Gene3D" id="3.30.1490.20">
    <property type="entry name" value="ATP-grasp fold, A domain"/>
    <property type="match status" value="1"/>
</dbReference>
<feature type="chain" id="PRO_5046098608" evidence="2">
    <location>
        <begin position="20"/>
        <end position="1320"/>
    </location>
</feature>
<dbReference type="Pfam" id="PF00391">
    <property type="entry name" value="PEP-utilizers"/>
    <property type="match status" value="1"/>
</dbReference>
<keyword evidence="5" id="KW-1185">Reference proteome</keyword>
<keyword evidence="2" id="KW-0732">Signal</keyword>
<dbReference type="InterPro" id="IPR008279">
    <property type="entry name" value="PEP-util_enz_mobile_dom"/>
</dbReference>
<dbReference type="Pfam" id="PF01326">
    <property type="entry name" value="PPDK_N"/>
    <property type="match status" value="1"/>
</dbReference>
<gene>
    <name evidence="6" type="primary">LOC106458117</name>
</gene>
<evidence type="ECO:0000259" key="4">
    <source>
        <dbReference type="Pfam" id="PF01326"/>
    </source>
</evidence>
<sequence length="1320" mass="148472">MWPVLAVIIVFFFYHLLKTKDLPPTHGVYNLAGRSFWLKKAVSFFYVKIRRWIIKHRFDLYDISLFTDLVKSGCMPPEEEITLETPQSSNHLAGHSDEIFFYGAKSTGECLVVKFSRLQNKMAEVMVLLKTADGKHYSYPDGPTQIIFTGDNNDFCGGGLKLRCLSAMRKWRISFNGLLRETCLSTEESKVVHVNFSFIWLALSNIYDLTNDISVDEISEALAKEPWSGYLPDINSLEKALDVYEQGGQLLGNVNVEGLEEEFILWGTKRRNLGSSVEFHRSVDFFGFINNGNMFHISASSLPGIVSNLVCGHYLHSNGILFPIRSCNFKLPLIAENGQIPHFERFTFKAGQKEYHCAVKMKIHWCDFDNGTTEQHIKYCNITLSGHDGIGLSMFVYRTKEPRKLPINNSLHTLHSQEALMMNPVVLDFECSNCQQTRLAGGKGSSLAKLSAISRQTNSFIVPKGVVVTTSAYKEFIKHGKLCEAVMNLEEVAWCHVTGNLNQICEQMVSDVSKTQIPGDMSEMIKEKLLSVFGRNLNKFRFAVRSSTVGEDSNELSAAGQNETFLGVKGINKILETVSKCWASQFSYTAIEYKRQNGQLLNSPMAVIIQEMVPADVAGVMFTCDPVTNNPSVITITANYGLGETIVSAAAEPDTIFLDRDYTNKLVYRSVNIGKKNICYLVEADGEIKESVSTKDTSQPCLSECTALALGKIGVLVEEFFSSPRDIEWALFNEDIYLLQARPVTYSNTETELELIHEMDTPLRSEYEYLCKSNVGEVMPGATSPLGLSVILYVFETFWKIILSNLGFPKELLTYYCAKGFTNKYNHMFFNMTDYPIFGEESAISDGCEVALFGRLLRDNNLKQRMKERHSMTDISLSFKLKYLIFVGKDLLNAKHFLSKVQKENVDIELPLNHNEAEVMYKFIGQHLIGVTNKPIACHNSCTVNSIMWSSLLLNILSSAEKEWNDKVFSDFGYLLSTCTNVESVDVPVALRKLALIISDEIEKEEFLSMTPETALRWLSINQSTAGQAFRNFLHRHGHRCVKEFDVNSIPWGVDPKPIVKNIQSLIGNISHDVTEKKEVSLEKALSKLQVSLRWWQKWVLWFLLPRVRNGVRLREASKSILIKMFNVMRQAYSHLATLMVKEGRLPDSRLLFFLTHEEIGRLLQTRSAKLIAKAVRRRRIHPQLDALCFSEITQGIPKPVKQTSRNEHNSSSTFIKGTAVNKGIILGPARVVTSLKNASEIQAGDILVTYSTDIGWSPYFPLLSGVATELGGLISHGAIVAREYGLPCIVGLHGATSFFKSGEIVQLDGNSGKLEKLMD</sequence>
<feature type="domain" description="PEP-utilising enzyme mobile" evidence="3">
    <location>
        <begin position="1243"/>
        <end position="1313"/>
    </location>
</feature>
<dbReference type="SUPFAM" id="SSF56059">
    <property type="entry name" value="Glutathione synthetase ATP-binding domain-like"/>
    <property type="match status" value="1"/>
</dbReference>
<dbReference type="InterPro" id="IPR013815">
    <property type="entry name" value="ATP_grasp_subdomain_1"/>
</dbReference>
<dbReference type="RefSeq" id="XP_013773028.1">
    <property type="nucleotide sequence ID" value="XM_013917574.2"/>
</dbReference>
<dbReference type="PANTHER" id="PTHR43615:SF1">
    <property type="entry name" value="PPDK_N DOMAIN-CONTAINING PROTEIN"/>
    <property type="match status" value="1"/>
</dbReference>
<feature type="signal peptide" evidence="2">
    <location>
        <begin position="1"/>
        <end position="19"/>
    </location>
</feature>
<accession>A0ABM1B1R0</accession>
<reference evidence="6" key="1">
    <citation type="submission" date="2025-08" db="UniProtKB">
        <authorList>
            <consortium name="RefSeq"/>
        </authorList>
    </citation>
    <scope>IDENTIFICATION</scope>
    <source>
        <tissue evidence="6">Muscle</tissue>
    </source>
</reference>
<evidence type="ECO:0000259" key="3">
    <source>
        <dbReference type="Pfam" id="PF00391"/>
    </source>
</evidence>
<comment type="similarity">
    <text evidence="1">Belongs to the PEP-utilizing enzyme family.</text>
</comment>
<dbReference type="GeneID" id="106458117"/>
<evidence type="ECO:0000256" key="2">
    <source>
        <dbReference type="SAM" id="SignalP"/>
    </source>
</evidence>
<protein>
    <submittedName>
        <fullName evidence="6">Uncharacterized protein LOC106458117 isoform X1</fullName>
    </submittedName>
</protein>
<proteinExistence type="inferred from homology"/>
<evidence type="ECO:0000313" key="5">
    <source>
        <dbReference type="Proteomes" id="UP000694941"/>
    </source>
</evidence>